<dbReference type="AlphaFoldDB" id="A0A2M8ES01"/>
<gene>
    <name evidence="1" type="ORF">CO054_03125</name>
</gene>
<dbReference type="Gene3D" id="3.90.320.10">
    <property type="match status" value="1"/>
</dbReference>
<dbReference type="NCBIfam" id="TIGR04256">
    <property type="entry name" value="GxxExxY"/>
    <property type="match status" value="1"/>
</dbReference>
<organism evidence="1 2">
    <name type="scientific">Candidatus Shapirobacteria bacterium CG_4_9_14_0_2_um_filter_39_11</name>
    <dbReference type="NCBI Taxonomy" id="1974478"/>
    <lineage>
        <taxon>Bacteria</taxon>
        <taxon>Candidatus Shapironibacteriota</taxon>
    </lineage>
</organism>
<dbReference type="InterPro" id="IPR026350">
    <property type="entry name" value="GxxExxY"/>
</dbReference>
<dbReference type="Pfam" id="PF13366">
    <property type="entry name" value="PDDEXK_3"/>
    <property type="match status" value="1"/>
</dbReference>
<proteinExistence type="predicted"/>
<dbReference type="EMBL" id="PFSF01000069">
    <property type="protein sequence ID" value="PJC27898.1"/>
    <property type="molecule type" value="Genomic_DNA"/>
</dbReference>
<name>A0A2M8ES01_9BACT</name>
<comment type="caution">
    <text evidence="1">The sequence shown here is derived from an EMBL/GenBank/DDBJ whole genome shotgun (WGS) entry which is preliminary data.</text>
</comment>
<reference evidence="2" key="1">
    <citation type="submission" date="2017-09" db="EMBL/GenBank/DDBJ databases">
        <title>Depth-based differentiation of microbial function through sediment-hosted aquifers and enrichment of novel symbionts in the deep terrestrial subsurface.</title>
        <authorList>
            <person name="Probst A.J."/>
            <person name="Ladd B."/>
            <person name="Jarett J.K."/>
            <person name="Geller-Mcgrath D.E."/>
            <person name="Sieber C.M.K."/>
            <person name="Emerson J.B."/>
            <person name="Anantharaman K."/>
            <person name="Thomas B.C."/>
            <person name="Malmstrom R."/>
            <person name="Stieglmeier M."/>
            <person name="Klingl A."/>
            <person name="Woyke T."/>
            <person name="Ryan C.M."/>
            <person name="Banfield J.F."/>
        </authorList>
    </citation>
    <scope>NUCLEOTIDE SEQUENCE [LARGE SCALE GENOMIC DNA]</scope>
</reference>
<dbReference type="InterPro" id="IPR011604">
    <property type="entry name" value="PDDEXK-like_dom_sf"/>
</dbReference>
<evidence type="ECO:0000313" key="2">
    <source>
        <dbReference type="Proteomes" id="UP000229816"/>
    </source>
</evidence>
<sequence>MPSYPHSDLTSKIIGLGIKVHKELGSAYEEKVYQRALYLELQRSGLKFEREKEIAVNYGKVRIGKKKLDFIVDGKIVVEIKKVDNIDNVHIAQVASYLKTLGLEIGLILNFGKSKLEIKRVKV</sequence>
<evidence type="ECO:0000313" key="1">
    <source>
        <dbReference type="EMBL" id="PJC27898.1"/>
    </source>
</evidence>
<accession>A0A2M8ES01</accession>
<protein>
    <submittedName>
        <fullName evidence="1">GxxExxY protein</fullName>
    </submittedName>
</protein>
<dbReference type="Proteomes" id="UP000229816">
    <property type="component" value="Unassembled WGS sequence"/>
</dbReference>